<dbReference type="Proteomes" id="UP000029736">
    <property type="component" value="Unassembled WGS sequence"/>
</dbReference>
<dbReference type="RefSeq" id="WP_044219155.1">
    <property type="nucleotide sequence ID" value="NZ_CAKZLC010000174.1"/>
</dbReference>
<dbReference type="InterPro" id="IPR044672">
    <property type="entry name" value="MOCS2A"/>
</dbReference>
<reference evidence="4 5" key="1">
    <citation type="journal article" date="2014" name="Int. J. Syst. Evol. Microbiol.">
        <title>Phaeodactylibacter xiamenensis gen. nov., sp. nov., a member of the family Saprospiraceae isolated from the marine alga Phaeodactylum tricornutum.</title>
        <authorList>
            <person name="Chen Z.Jr."/>
            <person name="Lei X."/>
            <person name="Lai Q."/>
            <person name="Li Y."/>
            <person name="Zhang B."/>
            <person name="Zhang J."/>
            <person name="Zhang H."/>
            <person name="Yang L."/>
            <person name="Zheng W."/>
            <person name="Tian Y."/>
            <person name="Yu Z."/>
            <person name="Xu H.Jr."/>
            <person name="Zheng T."/>
        </authorList>
    </citation>
    <scope>NUCLEOTIDE SEQUENCE [LARGE SCALE GENOMIC DNA]</scope>
    <source>
        <strain evidence="4 5">KD52</strain>
    </source>
</reference>
<dbReference type="CDD" id="cd00754">
    <property type="entry name" value="Ubl_MoaD"/>
    <property type="match status" value="1"/>
</dbReference>
<dbReference type="GO" id="GO:1990133">
    <property type="term" value="C:molybdopterin adenylyltransferase complex"/>
    <property type="evidence" value="ECO:0007669"/>
    <property type="project" value="TreeGrafter"/>
</dbReference>
<dbReference type="GO" id="GO:0000166">
    <property type="term" value="F:nucleotide binding"/>
    <property type="evidence" value="ECO:0007669"/>
    <property type="project" value="UniProtKB-KW"/>
</dbReference>
<comment type="caution">
    <text evidence="4">The sequence shown here is derived from an EMBL/GenBank/DDBJ whole genome shotgun (WGS) entry which is preliminary data.</text>
</comment>
<accession>A0A098S8I9</accession>
<dbReference type="AlphaFoldDB" id="A0A098S8I9"/>
<dbReference type="InterPro" id="IPR012675">
    <property type="entry name" value="Beta-grasp_dom_sf"/>
</dbReference>
<dbReference type="Pfam" id="PF02597">
    <property type="entry name" value="ThiS"/>
    <property type="match status" value="1"/>
</dbReference>
<dbReference type="InterPro" id="IPR016155">
    <property type="entry name" value="Mopterin_synth/thiamin_S_b"/>
</dbReference>
<organism evidence="4 5">
    <name type="scientific">Phaeodactylibacter xiamenensis</name>
    <dbReference type="NCBI Taxonomy" id="1524460"/>
    <lineage>
        <taxon>Bacteria</taxon>
        <taxon>Pseudomonadati</taxon>
        <taxon>Bacteroidota</taxon>
        <taxon>Saprospiria</taxon>
        <taxon>Saprospirales</taxon>
        <taxon>Haliscomenobacteraceae</taxon>
        <taxon>Phaeodactylibacter</taxon>
    </lineage>
</organism>
<sequence>MEIQIIAFGIAKDILGNSQFTLELPSEATVSDLKVKLTEQFPEFAKLASLSVAVNTSYAKDDQPLQPEDEVAIIPPVSGG</sequence>
<keyword evidence="1" id="KW-0547">Nucleotide-binding</keyword>
<dbReference type="PANTHER" id="PTHR33359">
    <property type="entry name" value="MOLYBDOPTERIN SYNTHASE SULFUR CARRIER SUBUNIT"/>
    <property type="match status" value="1"/>
</dbReference>
<dbReference type="PANTHER" id="PTHR33359:SF1">
    <property type="entry name" value="MOLYBDOPTERIN SYNTHASE SULFUR CARRIER SUBUNIT"/>
    <property type="match status" value="1"/>
</dbReference>
<evidence type="ECO:0000256" key="2">
    <source>
        <dbReference type="ARBA" id="ARBA00024200"/>
    </source>
</evidence>
<dbReference type="OrthoDB" id="598356at2"/>
<dbReference type="EMBL" id="JPOS01000019">
    <property type="protein sequence ID" value="KGE88436.1"/>
    <property type="molecule type" value="Genomic_DNA"/>
</dbReference>
<dbReference type="InterPro" id="IPR003749">
    <property type="entry name" value="ThiS/MoaD-like"/>
</dbReference>
<comment type="similarity">
    <text evidence="2">Belongs to the MoaD family.</text>
</comment>
<dbReference type="STRING" id="1524460.IX84_09680"/>
<evidence type="ECO:0000313" key="5">
    <source>
        <dbReference type="Proteomes" id="UP000029736"/>
    </source>
</evidence>
<proteinExistence type="inferred from homology"/>
<gene>
    <name evidence="4" type="ORF">IX84_09680</name>
</gene>
<dbReference type="UniPathway" id="UPA00344"/>
<evidence type="ECO:0000256" key="3">
    <source>
        <dbReference type="ARBA" id="ARBA00024247"/>
    </source>
</evidence>
<protein>
    <recommendedName>
        <fullName evidence="3">Molybdopterin synthase sulfur carrier subunit</fullName>
    </recommendedName>
</protein>
<dbReference type="SUPFAM" id="SSF54285">
    <property type="entry name" value="MoaD/ThiS"/>
    <property type="match status" value="1"/>
</dbReference>
<evidence type="ECO:0000313" key="4">
    <source>
        <dbReference type="EMBL" id="KGE88436.1"/>
    </source>
</evidence>
<dbReference type="Gene3D" id="3.10.20.30">
    <property type="match status" value="1"/>
</dbReference>
<keyword evidence="5" id="KW-1185">Reference proteome</keyword>
<evidence type="ECO:0000256" key="1">
    <source>
        <dbReference type="ARBA" id="ARBA00022741"/>
    </source>
</evidence>
<dbReference type="GO" id="GO:0006777">
    <property type="term" value="P:Mo-molybdopterin cofactor biosynthetic process"/>
    <property type="evidence" value="ECO:0007669"/>
    <property type="project" value="InterPro"/>
</dbReference>
<name>A0A098S8I9_9BACT</name>
<dbReference type="NCBIfam" id="TIGR01682">
    <property type="entry name" value="moaD"/>
    <property type="match status" value="1"/>
</dbReference>